<proteinExistence type="predicted"/>
<dbReference type="EMBL" id="MU277203">
    <property type="protein sequence ID" value="KAI0063284.1"/>
    <property type="molecule type" value="Genomic_DNA"/>
</dbReference>
<name>A0ACB8T3N6_9AGAM</name>
<evidence type="ECO:0000313" key="2">
    <source>
        <dbReference type="Proteomes" id="UP000814140"/>
    </source>
</evidence>
<comment type="caution">
    <text evidence="1">The sequence shown here is derived from an EMBL/GenBank/DDBJ whole genome shotgun (WGS) entry which is preliminary data.</text>
</comment>
<protein>
    <submittedName>
        <fullName evidence="1">Uncharacterized protein</fullName>
    </submittedName>
</protein>
<sequence length="180" mass="20385">MQFTECRRSRPIVFSWQTGSRRGSLALRDALGAVADDREHGAAADRVEQWVPLLGPAHVQWRGRPHYSRGAETRARCYQGLACRTEACEWEEEPCSGEGRVFATGAHLVIGDVAGSSACLISTESFFFSLTDRWLMQSQASFTDSWVRVFCNRTFRSQERLRQNPLIWVLTRLSQVISQS</sequence>
<reference evidence="1" key="2">
    <citation type="journal article" date="2022" name="New Phytol.">
        <title>Evolutionary transition to the ectomycorrhizal habit in the genomes of a hyperdiverse lineage of mushroom-forming fungi.</title>
        <authorList>
            <person name="Looney B."/>
            <person name="Miyauchi S."/>
            <person name="Morin E."/>
            <person name="Drula E."/>
            <person name="Courty P.E."/>
            <person name="Kohler A."/>
            <person name="Kuo A."/>
            <person name="LaButti K."/>
            <person name="Pangilinan J."/>
            <person name="Lipzen A."/>
            <person name="Riley R."/>
            <person name="Andreopoulos W."/>
            <person name="He G."/>
            <person name="Johnson J."/>
            <person name="Nolan M."/>
            <person name="Tritt A."/>
            <person name="Barry K.W."/>
            <person name="Grigoriev I.V."/>
            <person name="Nagy L.G."/>
            <person name="Hibbett D."/>
            <person name="Henrissat B."/>
            <person name="Matheny P.B."/>
            <person name="Labbe J."/>
            <person name="Martin F.M."/>
        </authorList>
    </citation>
    <scope>NUCLEOTIDE SEQUENCE</scope>
    <source>
        <strain evidence="1">HHB10654</strain>
    </source>
</reference>
<reference evidence="1" key="1">
    <citation type="submission" date="2021-03" db="EMBL/GenBank/DDBJ databases">
        <authorList>
            <consortium name="DOE Joint Genome Institute"/>
            <person name="Ahrendt S."/>
            <person name="Looney B.P."/>
            <person name="Miyauchi S."/>
            <person name="Morin E."/>
            <person name="Drula E."/>
            <person name="Courty P.E."/>
            <person name="Chicoki N."/>
            <person name="Fauchery L."/>
            <person name="Kohler A."/>
            <person name="Kuo A."/>
            <person name="Labutti K."/>
            <person name="Pangilinan J."/>
            <person name="Lipzen A."/>
            <person name="Riley R."/>
            <person name="Andreopoulos W."/>
            <person name="He G."/>
            <person name="Johnson J."/>
            <person name="Barry K.W."/>
            <person name="Grigoriev I.V."/>
            <person name="Nagy L."/>
            <person name="Hibbett D."/>
            <person name="Henrissat B."/>
            <person name="Matheny P.B."/>
            <person name="Labbe J."/>
            <person name="Martin F."/>
        </authorList>
    </citation>
    <scope>NUCLEOTIDE SEQUENCE</scope>
    <source>
        <strain evidence="1">HHB10654</strain>
    </source>
</reference>
<keyword evidence="2" id="KW-1185">Reference proteome</keyword>
<accession>A0ACB8T3N6</accession>
<evidence type="ECO:0000313" key="1">
    <source>
        <dbReference type="EMBL" id="KAI0063284.1"/>
    </source>
</evidence>
<gene>
    <name evidence="1" type="ORF">BV25DRAFT_410770</name>
</gene>
<organism evidence="1 2">
    <name type="scientific">Artomyces pyxidatus</name>
    <dbReference type="NCBI Taxonomy" id="48021"/>
    <lineage>
        <taxon>Eukaryota</taxon>
        <taxon>Fungi</taxon>
        <taxon>Dikarya</taxon>
        <taxon>Basidiomycota</taxon>
        <taxon>Agaricomycotina</taxon>
        <taxon>Agaricomycetes</taxon>
        <taxon>Russulales</taxon>
        <taxon>Auriscalpiaceae</taxon>
        <taxon>Artomyces</taxon>
    </lineage>
</organism>
<dbReference type="Proteomes" id="UP000814140">
    <property type="component" value="Unassembled WGS sequence"/>
</dbReference>